<dbReference type="InterPro" id="IPR050744">
    <property type="entry name" value="AI-2_Isomerase_LsrG"/>
</dbReference>
<dbReference type="RefSeq" id="WP_214172666.1">
    <property type="nucleotide sequence ID" value="NZ_JAHCVJ010000007.1"/>
</dbReference>
<dbReference type="PANTHER" id="PTHR33336">
    <property type="entry name" value="QUINOL MONOOXYGENASE YGIN-RELATED"/>
    <property type="match status" value="1"/>
</dbReference>
<protein>
    <submittedName>
        <fullName evidence="2">Antibiotic biosynthesis monooxygenase</fullName>
    </submittedName>
</protein>
<dbReference type="GO" id="GO:0005829">
    <property type="term" value="C:cytosol"/>
    <property type="evidence" value="ECO:0007669"/>
    <property type="project" value="TreeGrafter"/>
</dbReference>
<gene>
    <name evidence="2" type="ORF">KI809_16445</name>
</gene>
<dbReference type="InterPro" id="IPR011008">
    <property type="entry name" value="Dimeric_a/b-barrel"/>
</dbReference>
<organism evidence="2 3">
    <name type="scientific">Geoanaerobacter pelophilus</name>
    <dbReference type="NCBI Taxonomy" id="60036"/>
    <lineage>
        <taxon>Bacteria</taxon>
        <taxon>Pseudomonadati</taxon>
        <taxon>Thermodesulfobacteriota</taxon>
        <taxon>Desulfuromonadia</taxon>
        <taxon>Geobacterales</taxon>
        <taxon>Geobacteraceae</taxon>
        <taxon>Geoanaerobacter</taxon>
    </lineage>
</organism>
<dbReference type="Gene3D" id="3.30.70.100">
    <property type="match status" value="1"/>
</dbReference>
<dbReference type="EMBL" id="JAHCVJ010000007">
    <property type="protein sequence ID" value="MBT0665901.1"/>
    <property type="molecule type" value="Genomic_DNA"/>
</dbReference>
<dbReference type="Pfam" id="PF03992">
    <property type="entry name" value="ABM"/>
    <property type="match status" value="1"/>
</dbReference>
<evidence type="ECO:0000313" key="3">
    <source>
        <dbReference type="Proteomes" id="UP000811899"/>
    </source>
</evidence>
<dbReference type="Proteomes" id="UP000811899">
    <property type="component" value="Unassembled WGS sequence"/>
</dbReference>
<dbReference type="PANTHER" id="PTHR33336:SF3">
    <property type="entry name" value="ABM DOMAIN-CONTAINING PROTEIN"/>
    <property type="match status" value="1"/>
</dbReference>
<comment type="caution">
    <text evidence="2">The sequence shown here is derived from an EMBL/GenBank/DDBJ whole genome shotgun (WGS) entry which is preliminary data.</text>
</comment>
<dbReference type="PROSITE" id="PS51725">
    <property type="entry name" value="ABM"/>
    <property type="match status" value="1"/>
</dbReference>
<sequence length="96" mass="10942">MVYLTVVAKVVAKKDVIGAVKTELLKLVEPTRKEDGCLEYKLHQDNADPAVFIFYETWESRACLEKHMNTDHFKNYLSAVEDMVAEKAVHIMTLVA</sequence>
<dbReference type="GO" id="GO:0004497">
    <property type="term" value="F:monooxygenase activity"/>
    <property type="evidence" value="ECO:0007669"/>
    <property type="project" value="UniProtKB-KW"/>
</dbReference>
<dbReference type="InterPro" id="IPR007138">
    <property type="entry name" value="ABM_dom"/>
</dbReference>
<evidence type="ECO:0000313" key="2">
    <source>
        <dbReference type="EMBL" id="MBT0665901.1"/>
    </source>
</evidence>
<keyword evidence="2" id="KW-0503">Monooxygenase</keyword>
<name>A0AAW4LBX5_9BACT</name>
<dbReference type="AlphaFoldDB" id="A0AAW4LBX5"/>
<feature type="domain" description="ABM" evidence="1">
    <location>
        <begin position="4"/>
        <end position="92"/>
    </location>
</feature>
<evidence type="ECO:0000259" key="1">
    <source>
        <dbReference type="PROSITE" id="PS51725"/>
    </source>
</evidence>
<keyword evidence="2" id="KW-0560">Oxidoreductase</keyword>
<dbReference type="SUPFAM" id="SSF54909">
    <property type="entry name" value="Dimeric alpha+beta barrel"/>
    <property type="match status" value="1"/>
</dbReference>
<keyword evidence="3" id="KW-1185">Reference proteome</keyword>
<accession>A0AAW4LBX5</accession>
<proteinExistence type="predicted"/>
<reference evidence="2 3" key="1">
    <citation type="submission" date="2021-05" db="EMBL/GenBank/DDBJ databases">
        <title>The draft genome of Geobacter pelophilus DSM 12255.</title>
        <authorList>
            <person name="Xu Z."/>
            <person name="Masuda Y."/>
            <person name="Itoh H."/>
            <person name="Senoo K."/>
        </authorList>
    </citation>
    <scope>NUCLEOTIDE SEQUENCE [LARGE SCALE GENOMIC DNA]</scope>
    <source>
        <strain evidence="2 3">DSM 12255</strain>
    </source>
</reference>